<reference evidence="1" key="1">
    <citation type="submission" date="2020-09" db="EMBL/GenBank/DDBJ databases">
        <authorList>
            <person name="Gao C."/>
            <person name="Qiu Z."/>
        </authorList>
    </citation>
    <scope>NUCLEOTIDE SEQUENCE</scope>
</reference>
<keyword evidence="2" id="KW-1185">Reference proteome</keyword>
<gene>
    <name evidence="1" type="ORF">vBVpPBT1011_0036</name>
</gene>
<sequence length="58" mass="6821">MIKQKSTILKARHDTAELCREHLDRITQVNKSKIIDSGVNQDDNGHYSWVKIKEWVNE</sequence>
<name>A0A8F2XX14_9CAUD</name>
<accession>A0A8F2XX14</accession>
<organism evidence="1 2">
    <name type="scientific">Vibrio phage vB_VpP_BT-1011</name>
    <dbReference type="NCBI Taxonomy" id="2799672"/>
    <lineage>
        <taxon>Viruses</taxon>
        <taxon>Duplodnaviria</taxon>
        <taxon>Heunggongvirae</taxon>
        <taxon>Uroviricota</taxon>
        <taxon>Caudoviricetes</taxon>
        <taxon>Tieomvirus</taxon>
        <taxon>Tieomvirus BT1011</taxon>
    </lineage>
</organism>
<dbReference type="EMBL" id="MW009675">
    <property type="protein sequence ID" value="QWX10235.1"/>
    <property type="molecule type" value="Genomic_DNA"/>
</dbReference>
<evidence type="ECO:0000313" key="2">
    <source>
        <dbReference type="Proteomes" id="UP000683424"/>
    </source>
</evidence>
<proteinExistence type="predicted"/>
<protein>
    <submittedName>
        <fullName evidence="1">Uncharacterized protein</fullName>
    </submittedName>
</protein>
<dbReference type="Proteomes" id="UP000683424">
    <property type="component" value="Segment"/>
</dbReference>
<evidence type="ECO:0000313" key="1">
    <source>
        <dbReference type="EMBL" id="QWX10235.1"/>
    </source>
</evidence>